<feature type="compositionally biased region" description="Gly residues" evidence="1">
    <location>
        <begin position="237"/>
        <end position="246"/>
    </location>
</feature>
<evidence type="ECO:0000256" key="1">
    <source>
        <dbReference type="SAM" id="MobiDB-lite"/>
    </source>
</evidence>
<accession>A0ABU5YMP5</accession>
<evidence type="ECO:0000313" key="4">
    <source>
        <dbReference type="Proteomes" id="UP001299046"/>
    </source>
</evidence>
<keyword evidence="4" id="KW-1185">Reference proteome</keyword>
<gene>
    <name evidence="3" type="ORF">KV112_13335</name>
</gene>
<feature type="compositionally biased region" description="Pro residues" evidence="1">
    <location>
        <begin position="259"/>
        <end position="268"/>
    </location>
</feature>
<feature type="compositionally biased region" description="Low complexity" evidence="1">
    <location>
        <begin position="224"/>
        <end position="236"/>
    </location>
</feature>
<feature type="region of interest" description="Disordered" evidence="1">
    <location>
        <begin position="201"/>
        <end position="302"/>
    </location>
</feature>
<dbReference type="Pfam" id="PF22905">
    <property type="entry name" value="Hydro_N_hd"/>
    <property type="match status" value="1"/>
</dbReference>
<feature type="domain" description="Predicted hydrolase N-terminal" evidence="2">
    <location>
        <begin position="5"/>
        <end position="190"/>
    </location>
</feature>
<organism evidence="3 4">
    <name type="scientific">[Mycobacterium] zoologicum</name>
    <dbReference type="NCBI Taxonomy" id="2872311"/>
    <lineage>
        <taxon>Bacteria</taxon>
        <taxon>Bacillati</taxon>
        <taxon>Actinomycetota</taxon>
        <taxon>Actinomycetes</taxon>
        <taxon>Mycobacteriales</taxon>
        <taxon>Mycobacteriaceae</taxon>
        <taxon>Mycolicibacter</taxon>
    </lineage>
</organism>
<dbReference type="Proteomes" id="UP001299046">
    <property type="component" value="Unassembled WGS sequence"/>
</dbReference>
<evidence type="ECO:0000259" key="2">
    <source>
        <dbReference type="Pfam" id="PF22905"/>
    </source>
</evidence>
<dbReference type="RefSeq" id="WP_224866106.1">
    <property type="nucleotide sequence ID" value="NZ_JAYJJT010000014.1"/>
</dbReference>
<comment type="caution">
    <text evidence="3">The sequence shown here is derived from an EMBL/GenBank/DDBJ whole genome shotgun (WGS) entry which is preliminary data.</text>
</comment>
<evidence type="ECO:0000313" key="3">
    <source>
        <dbReference type="EMBL" id="MEB3050709.1"/>
    </source>
</evidence>
<proteinExistence type="predicted"/>
<sequence length="456" mass="45477">MSRPPLQHLQIDDLIAAAGGDPWAVDDSLQSGSPTQINFLAQAFHQAAGSTTSAEETFTTAQQHFQQYNRENGEQPINNGAEVQRVKDGLHATNEQLGQIAADLETIAGDLAQARASSQANITGLNANLIVLDNRIGQYLTQEQQGQNHQTDIQQARQLAKDDTKTAAHNATVIRNGYSATLKQALTNLRTKDGYTPNIAAYDAEKEPPPAGADGGKGGPTPGTPNGTPGTPNGTPGADGGAGGTHNGTPPVGDAGNPATPPAVPPGTPAMGPAGGPLVQPTPPPPKEITGQWGNAGDGLAAAGERANVPGNVSRMPGFVPGGSPSSAIPGGVPTGTALETVEKFGKRLGMAGNVVTVANGIMEGVNDVQNGAAVSTTLVDVGAKTAGDIGGGLVGASTGAEAGAFIGTMIAPGAGTVIGAGVGAVVGGLAGSEIGKKMGEELADVGHSVWRGLFG</sequence>
<protein>
    <submittedName>
        <fullName evidence="3">Glycine zipper domain-containing protein</fullName>
    </submittedName>
</protein>
<dbReference type="EMBL" id="JAYJJT010000014">
    <property type="protein sequence ID" value="MEB3050709.1"/>
    <property type="molecule type" value="Genomic_DNA"/>
</dbReference>
<dbReference type="InterPro" id="IPR054469">
    <property type="entry name" value="Pred_hydrolase_N"/>
</dbReference>
<feature type="compositionally biased region" description="Low complexity" evidence="1">
    <location>
        <begin position="269"/>
        <end position="279"/>
    </location>
</feature>
<reference evidence="3 4" key="1">
    <citation type="submission" date="2023-12" db="EMBL/GenBank/DDBJ databases">
        <title>Description of new species of Mycobacterium terrae complex isolated from sewage at the Sao Paulo Zoological Park Foundation in Brazil.</title>
        <authorList>
            <person name="Romagnoli C.L."/>
            <person name="Conceicao E.C."/>
            <person name="Machado E."/>
            <person name="Barreto L.B.P.F."/>
            <person name="Sharma A."/>
            <person name="Silva N.M."/>
            <person name="Marques L.E."/>
            <person name="Juliana M.A."/>
            <person name="Lourenco M.C.S."/>
            <person name="Digiampietri L.A."/>
            <person name="Suffys P.N."/>
            <person name="Viana-Niero C."/>
        </authorList>
    </citation>
    <scope>NUCLEOTIDE SEQUENCE [LARGE SCALE GENOMIC DNA]</scope>
    <source>
        <strain evidence="3 4">MYC123</strain>
    </source>
</reference>
<feature type="compositionally biased region" description="Low complexity" evidence="1">
    <location>
        <begin position="247"/>
        <end position="258"/>
    </location>
</feature>
<name>A0ABU5YMP5_9MYCO</name>